<evidence type="ECO:0000313" key="3">
    <source>
        <dbReference type="Proteomes" id="UP000642144"/>
    </source>
</evidence>
<proteinExistence type="predicted"/>
<evidence type="ECO:0000259" key="1">
    <source>
        <dbReference type="Pfam" id="PF14452"/>
    </source>
</evidence>
<dbReference type="InterPro" id="IPR027802">
    <property type="entry name" value="Multi-ubiquitin_dom"/>
</dbReference>
<name>A0ABW9W893_9BURK</name>
<dbReference type="RefSeq" id="WP_161057994.1">
    <property type="nucleotide sequence ID" value="NZ_WWCT01000035.1"/>
</dbReference>
<evidence type="ECO:0000313" key="2">
    <source>
        <dbReference type="EMBL" id="MYN30302.1"/>
    </source>
</evidence>
<gene>
    <name evidence="2" type="ORF">GTP69_28230</name>
</gene>
<organism evidence="2 3">
    <name type="scientific">Duganella levis</name>
    <dbReference type="NCBI Taxonomy" id="2692169"/>
    <lineage>
        <taxon>Bacteria</taxon>
        <taxon>Pseudomonadati</taxon>
        <taxon>Pseudomonadota</taxon>
        <taxon>Betaproteobacteria</taxon>
        <taxon>Burkholderiales</taxon>
        <taxon>Oxalobacteraceae</taxon>
        <taxon>Telluria group</taxon>
        <taxon>Duganella</taxon>
    </lineage>
</organism>
<accession>A0ABW9W893</accession>
<dbReference type="Proteomes" id="UP000642144">
    <property type="component" value="Unassembled WGS sequence"/>
</dbReference>
<comment type="caution">
    <text evidence="2">The sequence shown here is derived from an EMBL/GenBank/DDBJ whole genome shotgun (WGS) entry which is preliminary data.</text>
</comment>
<dbReference type="Pfam" id="PF14452">
    <property type="entry name" value="Multi_ubiq"/>
    <property type="match status" value="1"/>
</dbReference>
<protein>
    <recommendedName>
        <fullName evidence="1">Multi-ubiquitin domain-containing protein</fullName>
    </recommendedName>
</protein>
<keyword evidence="3" id="KW-1185">Reference proteome</keyword>
<dbReference type="EMBL" id="WWCT01000035">
    <property type="protein sequence ID" value="MYN30302.1"/>
    <property type="molecule type" value="Genomic_DNA"/>
</dbReference>
<sequence length="94" mass="10344">MNQPITHNEHAAAGADHGQPFEIVINAEPFEIKQKELTFRELCLLAFPDGQFGENVAWTVTYSDPHGPEGSMVDGDTIKVKKGMVFNVGRSDKS</sequence>
<reference evidence="2 3" key="1">
    <citation type="submission" date="2019-12" db="EMBL/GenBank/DDBJ databases">
        <title>Novel species isolated from a subtropical stream in China.</title>
        <authorList>
            <person name="Lu H."/>
        </authorList>
    </citation>
    <scope>NUCLEOTIDE SEQUENCE [LARGE SCALE GENOMIC DNA]</scope>
    <source>
        <strain evidence="2 3">CY42W</strain>
    </source>
</reference>
<feature type="domain" description="Multi-ubiquitin" evidence="1">
    <location>
        <begin position="21"/>
        <end position="91"/>
    </location>
</feature>